<reference evidence="1" key="1">
    <citation type="submission" date="2020-04" db="EMBL/GenBank/DDBJ databases">
        <authorList>
            <person name="Chiriac C."/>
            <person name="Salcher M."/>
            <person name="Ghai R."/>
            <person name="Kavagutti S V."/>
        </authorList>
    </citation>
    <scope>NUCLEOTIDE SEQUENCE</scope>
</reference>
<accession>A0A6J5LBP3</accession>
<proteinExistence type="predicted"/>
<dbReference type="EMBL" id="LR796294">
    <property type="protein sequence ID" value="CAB4135286.1"/>
    <property type="molecule type" value="Genomic_DNA"/>
</dbReference>
<evidence type="ECO:0000313" key="1">
    <source>
        <dbReference type="EMBL" id="CAB4131525.1"/>
    </source>
</evidence>
<evidence type="ECO:0000313" key="2">
    <source>
        <dbReference type="EMBL" id="CAB4135286.1"/>
    </source>
</evidence>
<sequence length="46" mass="5396">MYEILCVLIVVELLFDYEVLGINGYFGMRMRTLGHTTKRSCICTRH</sequence>
<protein>
    <submittedName>
        <fullName evidence="1">Uncharacterized protein</fullName>
    </submittedName>
</protein>
<name>A0A6J5LBP3_9CAUD</name>
<organism evidence="1">
    <name type="scientific">uncultured Caudovirales phage</name>
    <dbReference type="NCBI Taxonomy" id="2100421"/>
    <lineage>
        <taxon>Viruses</taxon>
        <taxon>Duplodnaviria</taxon>
        <taxon>Heunggongvirae</taxon>
        <taxon>Uroviricota</taxon>
        <taxon>Caudoviricetes</taxon>
        <taxon>Peduoviridae</taxon>
        <taxon>Maltschvirus</taxon>
        <taxon>Maltschvirus maltsch</taxon>
    </lineage>
</organism>
<dbReference type="EMBL" id="LR796249">
    <property type="protein sequence ID" value="CAB4131525.1"/>
    <property type="molecule type" value="Genomic_DNA"/>
</dbReference>
<gene>
    <name evidence="1" type="ORF">UFOVP127_136</name>
    <name evidence="2" type="ORF">UFOVP276_242</name>
</gene>